<evidence type="ECO:0000313" key="2">
    <source>
        <dbReference type="EMBL" id="MPD01469.1"/>
    </source>
</evidence>
<feature type="region of interest" description="Disordered" evidence="1">
    <location>
        <begin position="19"/>
        <end position="62"/>
    </location>
</feature>
<dbReference type="EMBL" id="VSRR010127256">
    <property type="protein sequence ID" value="MPD01469.1"/>
    <property type="molecule type" value="Genomic_DNA"/>
</dbReference>
<sequence length="62" mass="7240">MPHYTSVHHNTTHQLHCVTWRNEEQHHTTPHHTNNTTQHSTAQHSTAQHSTTQHNTTHTVHN</sequence>
<comment type="caution">
    <text evidence="2">The sequence shown here is derived from an EMBL/GenBank/DDBJ whole genome shotgun (WGS) entry which is preliminary data.</text>
</comment>
<evidence type="ECO:0000313" key="3">
    <source>
        <dbReference type="Proteomes" id="UP000324222"/>
    </source>
</evidence>
<reference evidence="2 3" key="1">
    <citation type="submission" date="2019-05" db="EMBL/GenBank/DDBJ databases">
        <title>Another draft genome of Portunus trituberculatus and its Hox gene families provides insights of decapod evolution.</title>
        <authorList>
            <person name="Jeong J.-H."/>
            <person name="Song I."/>
            <person name="Kim S."/>
            <person name="Choi T."/>
            <person name="Kim D."/>
            <person name="Ryu S."/>
            <person name="Kim W."/>
        </authorList>
    </citation>
    <scope>NUCLEOTIDE SEQUENCE [LARGE SCALE GENOMIC DNA]</scope>
    <source>
        <tissue evidence="2">Muscle</tissue>
    </source>
</reference>
<gene>
    <name evidence="2" type="ORF">E2C01_097001</name>
</gene>
<keyword evidence="3" id="KW-1185">Reference proteome</keyword>
<proteinExistence type="predicted"/>
<name>A0A5B7K8T1_PORTR</name>
<protein>
    <submittedName>
        <fullName evidence="2">Uncharacterized protein</fullName>
    </submittedName>
</protein>
<dbReference type="AlphaFoldDB" id="A0A5B7K8T1"/>
<dbReference type="Proteomes" id="UP000324222">
    <property type="component" value="Unassembled WGS sequence"/>
</dbReference>
<evidence type="ECO:0000256" key="1">
    <source>
        <dbReference type="SAM" id="MobiDB-lite"/>
    </source>
</evidence>
<feature type="compositionally biased region" description="Low complexity" evidence="1">
    <location>
        <begin position="31"/>
        <end position="62"/>
    </location>
</feature>
<organism evidence="2 3">
    <name type="scientific">Portunus trituberculatus</name>
    <name type="common">Swimming crab</name>
    <name type="synonym">Neptunus trituberculatus</name>
    <dbReference type="NCBI Taxonomy" id="210409"/>
    <lineage>
        <taxon>Eukaryota</taxon>
        <taxon>Metazoa</taxon>
        <taxon>Ecdysozoa</taxon>
        <taxon>Arthropoda</taxon>
        <taxon>Crustacea</taxon>
        <taxon>Multicrustacea</taxon>
        <taxon>Malacostraca</taxon>
        <taxon>Eumalacostraca</taxon>
        <taxon>Eucarida</taxon>
        <taxon>Decapoda</taxon>
        <taxon>Pleocyemata</taxon>
        <taxon>Brachyura</taxon>
        <taxon>Eubrachyura</taxon>
        <taxon>Portunoidea</taxon>
        <taxon>Portunidae</taxon>
        <taxon>Portuninae</taxon>
        <taxon>Portunus</taxon>
    </lineage>
</organism>
<accession>A0A5B7K8T1</accession>